<dbReference type="InterPro" id="IPR000515">
    <property type="entry name" value="MetI-like"/>
</dbReference>
<feature type="transmembrane region" description="Helical" evidence="7">
    <location>
        <begin position="133"/>
        <end position="153"/>
    </location>
</feature>
<accession>A0A4R5KQC4</accession>
<dbReference type="OrthoDB" id="9771544at2"/>
<evidence type="ECO:0000256" key="5">
    <source>
        <dbReference type="ARBA" id="ARBA00022989"/>
    </source>
</evidence>
<reference evidence="9 10" key="1">
    <citation type="submission" date="2019-03" db="EMBL/GenBank/DDBJ databases">
        <title>This is whole genome sequence of Paenibacillus sp MS74 strain.</title>
        <authorList>
            <person name="Trinh H.N."/>
        </authorList>
    </citation>
    <scope>NUCLEOTIDE SEQUENCE [LARGE SCALE GENOMIC DNA]</scope>
    <source>
        <strain evidence="9 10">MS74</strain>
    </source>
</reference>
<comment type="subcellular location">
    <subcellularLocation>
        <location evidence="1 7">Cell membrane</location>
        <topology evidence="1 7">Multi-pass membrane protein</topology>
    </subcellularLocation>
</comment>
<keyword evidence="3" id="KW-1003">Cell membrane</keyword>
<dbReference type="AlphaFoldDB" id="A0A4R5KQC4"/>
<feature type="transmembrane region" description="Helical" evidence="7">
    <location>
        <begin position="165"/>
        <end position="185"/>
    </location>
</feature>
<gene>
    <name evidence="9" type="ORF">E1757_10530</name>
</gene>
<dbReference type="GO" id="GO:0005886">
    <property type="term" value="C:plasma membrane"/>
    <property type="evidence" value="ECO:0007669"/>
    <property type="project" value="UniProtKB-SubCell"/>
</dbReference>
<protein>
    <submittedName>
        <fullName evidence="9">Carbohydrate ABC transporter permease</fullName>
    </submittedName>
</protein>
<sequence>MNGSTGLISRLSASRNRIKGIQGSSSMVVRHLASIFKHLLLIGASLVMAFPFIWMFISSLKQPDEIFGGGLLSLPSAWHWSNYVQAWHRAPFDRFFINSLVVSVSTVAGQLITCSMAAYAFACVDFKGKHGWFLVFIATTMIPFESTMIPSYLVVKSLGLINTHLALILPGLTSVFGIFLLRQFFLTIPKDLLDAAKIDGCSHFTVLFRIVLPLSQTILATLSLFAFIHSWNNYLWPLLVTNTTQMRTVQIGLRYMIDKELGTQWPQLLAASTFVILPILALFLFLQKYFVRGMVTSGLK</sequence>
<evidence type="ECO:0000256" key="4">
    <source>
        <dbReference type="ARBA" id="ARBA00022692"/>
    </source>
</evidence>
<dbReference type="Gene3D" id="1.10.3720.10">
    <property type="entry name" value="MetI-like"/>
    <property type="match status" value="1"/>
</dbReference>
<dbReference type="RefSeq" id="WP_133227566.1">
    <property type="nucleotide sequence ID" value="NZ_SMRT01000004.1"/>
</dbReference>
<keyword evidence="6 7" id="KW-0472">Membrane</keyword>
<keyword evidence="5 7" id="KW-1133">Transmembrane helix</keyword>
<proteinExistence type="inferred from homology"/>
<evidence type="ECO:0000256" key="6">
    <source>
        <dbReference type="ARBA" id="ARBA00023136"/>
    </source>
</evidence>
<feature type="transmembrane region" description="Helical" evidence="7">
    <location>
        <begin position="206"/>
        <end position="228"/>
    </location>
</feature>
<organism evidence="9 10">
    <name type="scientific">Paenibacillus piri</name>
    <dbReference type="NCBI Taxonomy" id="2547395"/>
    <lineage>
        <taxon>Bacteria</taxon>
        <taxon>Bacillati</taxon>
        <taxon>Bacillota</taxon>
        <taxon>Bacilli</taxon>
        <taxon>Bacillales</taxon>
        <taxon>Paenibacillaceae</taxon>
        <taxon>Paenibacillus</taxon>
    </lineage>
</organism>
<comment type="caution">
    <text evidence="9">The sequence shown here is derived from an EMBL/GenBank/DDBJ whole genome shotgun (WGS) entry which is preliminary data.</text>
</comment>
<dbReference type="EMBL" id="SMRT01000004">
    <property type="protein sequence ID" value="TDF97949.1"/>
    <property type="molecule type" value="Genomic_DNA"/>
</dbReference>
<name>A0A4R5KQC4_9BACL</name>
<dbReference type="GO" id="GO:0055085">
    <property type="term" value="P:transmembrane transport"/>
    <property type="evidence" value="ECO:0007669"/>
    <property type="project" value="InterPro"/>
</dbReference>
<dbReference type="PROSITE" id="PS50928">
    <property type="entry name" value="ABC_TM1"/>
    <property type="match status" value="1"/>
</dbReference>
<evidence type="ECO:0000313" key="10">
    <source>
        <dbReference type="Proteomes" id="UP000295636"/>
    </source>
</evidence>
<evidence type="ECO:0000256" key="1">
    <source>
        <dbReference type="ARBA" id="ARBA00004651"/>
    </source>
</evidence>
<dbReference type="PANTHER" id="PTHR43744">
    <property type="entry name" value="ABC TRANSPORTER PERMEASE PROTEIN MG189-RELATED-RELATED"/>
    <property type="match status" value="1"/>
</dbReference>
<comment type="similarity">
    <text evidence="7">Belongs to the binding-protein-dependent transport system permease family.</text>
</comment>
<dbReference type="SUPFAM" id="SSF161098">
    <property type="entry name" value="MetI-like"/>
    <property type="match status" value="1"/>
</dbReference>
<dbReference type="Pfam" id="PF00528">
    <property type="entry name" value="BPD_transp_1"/>
    <property type="match status" value="1"/>
</dbReference>
<evidence type="ECO:0000256" key="3">
    <source>
        <dbReference type="ARBA" id="ARBA00022475"/>
    </source>
</evidence>
<dbReference type="CDD" id="cd06261">
    <property type="entry name" value="TM_PBP2"/>
    <property type="match status" value="1"/>
</dbReference>
<feature type="transmembrane region" description="Helical" evidence="7">
    <location>
        <begin position="39"/>
        <end position="57"/>
    </location>
</feature>
<evidence type="ECO:0000259" key="8">
    <source>
        <dbReference type="PROSITE" id="PS50928"/>
    </source>
</evidence>
<dbReference type="PANTHER" id="PTHR43744:SF12">
    <property type="entry name" value="ABC TRANSPORTER PERMEASE PROTEIN MG189-RELATED"/>
    <property type="match status" value="1"/>
</dbReference>
<keyword evidence="4 7" id="KW-0812">Transmembrane</keyword>
<feature type="domain" description="ABC transmembrane type-1" evidence="8">
    <location>
        <begin position="96"/>
        <end position="286"/>
    </location>
</feature>
<dbReference type="InterPro" id="IPR035906">
    <property type="entry name" value="MetI-like_sf"/>
</dbReference>
<keyword evidence="10" id="KW-1185">Reference proteome</keyword>
<evidence type="ECO:0000256" key="7">
    <source>
        <dbReference type="RuleBase" id="RU363032"/>
    </source>
</evidence>
<dbReference type="Proteomes" id="UP000295636">
    <property type="component" value="Unassembled WGS sequence"/>
</dbReference>
<feature type="transmembrane region" description="Helical" evidence="7">
    <location>
        <begin position="95"/>
        <end position="121"/>
    </location>
</feature>
<keyword evidence="2 7" id="KW-0813">Transport</keyword>
<evidence type="ECO:0000256" key="2">
    <source>
        <dbReference type="ARBA" id="ARBA00022448"/>
    </source>
</evidence>
<evidence type="ECO:0000313" key="9">
    <source>
        <dbReference type="EMBL" id="TDF97949.1"/>
    </source>
</evidence>
<feature type="transmembrane region" description="Helical" evidence="7">
    <location>
        <begin position="265"/>
        <end position="286"/>
    </location>
</feature>